<name>A0ABZ2NN33_9BACI</name>
<dbReference type="PIRSF" id="PIRSF034852">
    <property type="entry name" value="UCP034852"/>
    <property type="match status" value="1"/>
</dbReference>
<feature type="domain" description="Core" evidence="2">
    <location>
        <begin position="1"/>
        <end position="79"/>
    </location>
</feature>
<dbReference type="InterPro" id="IPR035903">
    <property type="entry name" value="HesB-like_dom_sf"/>
</dbReference>
<comment type="similarity">
    <text evidence="1">Belongs to the HesB/IscA family.</text>
</comment>
<evidence type="ECO:0000259" key="2">
    <source>
        <dbReference type="Pfam" id="PF01521"/>
    </source>
</evidence>
<sequence>MKIKVNKEAAKWYQDELRLQAGDSVRFFVRYGGSSTIQKGFSLGVAKEDIEDAGASIKAEGIEFFVSERDLWYFDGNDLLVEFDAERKEPIFDYEKAAD</sequence>
<keyword evidence="4" id="KW-1185">Reference proteome</keyword>
<dbReference type="InterPro" id="IPR008326">
    <property type="entry name" value="PdhI-like"/>
</dbReference>
<dbReference type="RefSeq" id="WP_338782061.1">
    <property type="nucleotide sequence ID" value="NZ_CP147407.1"/>
</dbReference>
<evidence type="ECO:0000256" key="1">
    <source>
        <dbReference type="ARBA" id="ARBA00006718"/>
    </source>
</evidence>
<dbReference type="InterPro" id="IPR000361">
    <property type="entry name" value="ATAP_core_dom"/>
</dbReference>
<dbReference type="SUPFAM" id="SSF89360">
    <property type="entry name" value="HesB-like domain"/>
    <property type="match status" value="1"/>
</dbReference>
<dbReference type="Proteomes" id="UP001377337">
    <property type="component" value="Chromosome"/>
</dbReference>
<evidence type="ECO:0000313" key="4">
    <source>
        <dbReference type="Proteomes" id="UP001377337"/>
    </source>
</evidence>
<evidence type="ECO:0000313" key="3">
    <source>
        <dbReference type="EMBL" id="WXB98897.1"/>
    </source>
</evidence>
<organism evidence="3 4">
    <name type="scientific">Metabacillus sediminis</name>
    <dbReference type="NCBI Taxonomy" id="3117746"/>
    <lineage>
        <taxon>Bacteria</taxon>
        <taxon>Bacillati</taxon>
        <taxon>Bacillota</taxon>
        <taxon>Bacilli</taxon>
        <taxon>Bacillales</taxon>
        <taxon>Bacillaceae</taxon>
        <taxon>Metabacillus</taxon>
    </lineage>
</organism>
<proteinExistence type="inferred from homology"/>
<dbReference type="EMBL" id="CP147407">
    <property type="protein sequence ID" value="WXB98897.1"/>
    <property type="molecule type" value="Genomic_DNA"/>
</dbReference>
<reference evidence="3 4" key="1">
    <citation type="submission" date="2024-02" db="EMBL/GenBank/DDBJ databases">
        <title>Seven novel Bacillus-like species.</title>
        <authorList>
            <person name="Liu G."/>
        </authorList>
    </citation>
    <scope>NUCLEOTIDE SEQUENCE [LARGE SCALE GENOMIC DNA]</scope>
    <source>
        <strain evidence="3 4">FJAT-52054</strain>
    </source>
</reference>
<dbReference type="Pfam" id="PF01521">
    <property type="entry name" value="Fe-S_biosyn"/>
    <property type="match status" value="1"/>
</dbReference>
<gene>
    <name evidence="3" type="ORF">WCV65_10585</name>
</gene>
<protein>
    <submittedName>
        <fullName evidence="3">HesB/YadR/YfhF family protein</fullName>
    </submittedName>
</protein>
<accession>A0ABZ2NN33</accession>